<accession>A0A6J6UD52</accession>
<evidence type="ECO:0000313" key="4">
    <source>
        <dbReference type="EMBL" id="CAB4932484.1"/>
    </source>
</evidence>
<dbReference type="EMBL" id="CAFBMV010000014">
    <property type="protein sequence ID" value="CAB4932484.1"/>
    <property type="molecule type" value="Genomic_DNA"/>
</dbReference>
<organism evidence="2">
    <name type="scientific">freshwater metagenome</name>
    <dbReference type="NCBI Taxonomy" id="449393"/>
    <lineage>
        <taxon>unclassified sequences</taxon>
        <taxon>metagenomes</taxon>
        <taxon>ecological metagenomes</taxon>
    </lineage>
</organism>
<evidence type="ECO:0000313" key="2">
    <source>
        <dbReference type="EMBL" id="CAB4757690.1"/>
    </source>
</evidence>
<proteinExistence type="predicted"/>
<dbReference type="AlphaFoldDB" id="A0A6J6UD52"/>
<evidence type="ECO:0000313" key="3">
    <source>
        <dbReference type="EMBL" id="CAB4875801.1"/>
    </source>
</evidence>
<dbReference type="InterPro" id="IPR007922">
    <property type="entry name" value="DciA-like"/>
</dbReference>
<feature type="region of interest" description="Disordered" evidence="1">
    <location>
        <begin position="17"/>
        <end position="42"/>
    </location>
</feature>
<sequence length="154" mass="16929">MAKNDLALQLFKSFRTGKPNKKRSERTQENSVRSKPTDPQPLSDLLTDLVHERQWKSGVAEGTLFSTWPMVIGEEISAHANPVSLIDGVLTLQTTSTAWATQLRLLAPQIIKTIQTSASGALVETVVILGPHAPSWRKGLRTIKGSRGPRDTYS</sequence>
<dbReference type="EMBL" id="CAEZZC010000019">
    <property type="protein sequence ID" value="CAB4757690.1"/>
    <property type="molecule type" value="Genomic_DNA"/>
</dbReference>
<reference evidence="2" key="1">
    <citation type="submission" date="2020-05" db="EMBL/GenBank/DDBJ databases">
        <authorList>
            <person name="Chiriac C."/>
            <person name="Salcher M."/>
            <person name="Ghai R."/>
            <person name="Kavagutti S V."/>
        </authorList>
    </citation>
    <scope>NUCLEOTIDE SEQUENCE</scope>
</reference>
<dbReference type="PANTHER" id="PTHR36456">
    <property type="entry name" value="UPF0232 PROTEIN SCO3875"/>
    <property type="match status" value="1"/>
</dbReference>
<evidence type="ECO:0000256" key="1">
    <source>
        <dbReference type="SAM" id="MobiDB-lite"/>
    </source>
</evidence>
<dbReference type="EMBL" id="CAFBLE010000015">
    <property type="protein sequence ID" value="CAB4875801.1"/>
    <property type="molecule type" value="Genomic_DNA"/>
</dbReference>
<dbReference type="EMBL" id="CAFBQL010000011">
    <property type="protein sequence ID" value="CAB5063466.1"/>
    <property type="molecule type" value="Genomic_DNA"/>
</dbReference>
<dbReference type="PANTHER" id="PTHR36456:SF1">
    <property type="entry name" value="UPF0232 PROTEIN SCO3875"/>
    <property type="match status" value="1"/>
</dbReference>
<name>A0A6J6UD52_9ZZZZ</name>
<dbReference type="Pfam" id="PF05258">
    <property type="entry name" value="DciA"/>
    <property type="match status" value="1"/>
</dbReference>
<gene>
    <name evidence="2" type="ORF">UFOPK2822_01246</name>
    <name evidence="3" type="ORF">UFOPK3346_01320</name>
    <name evidence="4" type="ORF">UFOPK3670_01379</name>
    <name evidence="5" type="ORF">UFOPK4308_01327</name>
</gene>
<evidence type="ECO:0000313" key="5">
    <source>
        <dbReference type="EMBL" id="CAB5063466.1"/>
    </source>
</evidence>
<protein>
    <submittedName>
        <fullName evidence="2">Unannotated protein</fullName>
    </submittedName>
</protein>